<keyword evidence="10" id="KW-0862">Zinc</keyword>
<dbReference type="Gene3D" id="3.30.40.10">
    <property type="entry name" value="Zinc/RING finger domain, C3HC4 (zinc finger)"/>
    <property type="match status" value="1"/>
</dbReference>
<dbReference type="Proteomes" id="UP001280121">
    <property type="component" value="Unassembled WGS sequence"/>
</dbReference>
<evidence type="ECO:0000256" key="1">
    <source>
        <dbReference type="ARBA" id="ARBA00000900"/>
    </source>
</evidence>
<dbReference type="PANTHER" id="PTHR14155:SF627">
    <property type="entry name" value="OS06G0192800 PROTEIN"/>
    <property type="match status" value="1"/>
</dbReference>
<keyword evidence="11 14" id="KW-1133">Transmembrane helix</keyword>
<organism evidence="16 17">
    <name type="scientific">Dipteronia dyeriana</name>
    <dbReference type="NCBI Taxonomy" id="168575"/>
    <lineage>
        <taxon>Eukaryota</taxon>
        <taxon>Viridiplantae</taxon>
        <taxon>Streptophyta</taxon>
        <taxon>Embryophyta</taxon>
        <taxon>Tracheophyta</taxon>
        <taxon>Spermatophyta</taxon>
        <taxon>Magnoliopsida</taxon>
        <taxon>eudicotyledons</taxon>
        <taxon>Gunneridae</taxon>
        <taxon>Pentapetalae</taxon>
        <taxon>rosids</taxon>
        <taxon>malvids</taxon>
        <taxon>Sapindales</taxon>
        <taxon>Sapindaceae</taxon>
        <taxon>Hippocastanoideae</taxon>
        <taxon>Acereae</taxon>
        <taxon>Dipteronia</taxon>
    </lineage>
</organism>
<dbReference type="InterPro" id="IPR013083">
    <property type="entry name" value="Znf_RING/FYVE/PHD"/>
</dbReference>
<keyword evidence="12 14" id="KW-0472">Membrane</keyword>
<evidence type="ECO:0000256" key="10">
    <source>
        <dbReference type="ARBA" id="ARBA00022833"/>
    </source>
</evidence>
<keyword evidence="5" id="KW-0808">Transferase</keyword>
<evidence type="ECO:0000313" key="17">
    <source>
        <dbReference type="Proteomes" id="UP001280121"/>
    </source>
</evidence>
<dbReference type="InterPro" id="IPR001841">
    <property type="entry name" value="Znf_RING"/>
</dbReference>
<evidence type="ECO:0000256" key="12">
    <source>
        <dbReference type="ARBA" id="ARBA00023136"/>
    </source>
</evidence>
<dbReference type="EMBL" id="JANJYI010000005">
    <property type="protein sequence ID" value="KAK2651252.1"/>
    <property type="molecule type" value="Genomic_DNA"/>
</dbReference>
<protein>
    <recommendedName>
        <fullName evidence="4">RING-type E3 ubiquitin transferase</fullName>
        <ecNumber evidence="4">2.3.2.27</ecNumber>
    </recommendedName>
</protein>
<accession>A0AAD9UBS3</accession>
<evidence type="ECO:0000256" key="3">
    <source>
        <dbReference type="ARBA" id="ARBA00004906"/>
    </source>
</evidence>
<dbReference type="Pfam" id="PF13639">
    <property type="entry name" value="zf-RING_2"/>
    <property type="match status" value="1"/>
</dbReference>
<dbReference type="GO" id="GO:0061630">
    <property type="term" value="F:ubiquitin protein ligase activity"/>
    <property type="evidence" value="ECO:0007669"/>
    <property type="project" value="UniProtKB-EC"/>
</dbReference>
<comment type="pathway">
    <text evidence="3">Protein modification; protein ubiquitination.</text>
</comment>
<evidence type="ECO:0000256" key="5">
    <source>
        <dbReference type="ARBA" id="ARBA00022679"/>
    </source>
</evidence>
<evidence type="ECO:0000256" key="9">
    <source>
        <dbReference type="ARBA" id="ARBA00022786"/>
    </source>
</evidence>
<keyword evidence="6 14" id="KW-0812">Transmembrane</keyword>
<evidence type="ECO:0000256" key="11">
    <source>
        <dbReference type="ARBA" id="ARBA00022989"/>
    </source>
</evidence>
<keyword evidence="8" id="KW-0863">Zinc-finger</keyword>
<dbReference type="PANTHER" id="PTHR14155">
    <property type="entry name" value="RING FINGER DOMAIN-CONTAINING"/>
    <property type="match status" value="1"/>
</dbReference>
<gene>
    <name evidence="16" type="ORF">Ddye_018741</name>
</gene>
<evidence type="ECO:0000256" key="13">
    <source>
        <dbReference type="ARBA" id="ARBA00024209"/>
    </source>
</evidence>
<comment type="subcellular location">
    <subcellularLocation>
        <location evidence="2">Membrane</location>
        <topology evidence="2">Single-pass membrane protein</topology>
    </subcellularLocation>
</comment>
<reference evidence="16" key="1">
    <citation type="journal article" date="2023" name="Plant J.">
        <title>Genome sequences and population genomics provide insights into the demographic history, inbreeding, and mutation load of two 'living fossil' tree species of Dipteronia.</title>
        <authorList>
            <person name="Feng Y."/>
            <person name="Comes H.P."/>
            <person name="Chen J."/>
            <person name="Zhu S."/>
            <person name="Lu R."/>
            <person name="Zhang X."/>
            <person name="Li P."/>
            <person name="Qiu J."/>
            <person name="Olsen K.M."/>
            <person name="Qiu Y."/>
        </authorList>
    </citation>
    <scope>NUCLEOTIDE SEQUENCE</scope>
    <source>
        <strain evidence="16">KIB01</strain>
    </source>
</reference>
<comment type="similarity">
    <text evidence="13">Belongs to the RING-type zinc finger family. ATL subfamily.</text>
</comment>
<sequence length="176" mass="19708">MVLFSAFHYSATRPSEPLHSNGLYSTSHPPMAIVILVPMTILLLIFLLYICIRNYAGSSPTVEVVLPCTAALSCSLDLCVIESFPLFIYSAVKDLKMGREAHEYTVCLSEFEDDNTLRLIPKCDHVFHRDCIGAWLDIHGTGSVCCANLTPEESNETDRSTESNIELTQRPEQLYF</sequence>
<keyword evidence="17" id="KW-1185">Reference proteome</keyword>
<evidence type="ECO:0000256" key="6">
    <source>
        <dbReference type="ARBA" id="ARBA00022692"/>
    </source>
</evidence>
<evidence type="ECO:0000256" key="8">
    <source>
        <dbReference type="ARBA" id="ARBA00022771"/>
    </source>
</evidence>
<evidence type="ECO:0000256" key="2">
    <source>
        <dbReference type="ARBA" id="ARBA00004167"/>
    </source>
</evidence>
<dbReference type="SUPFAM" id="SSF57850">
    <property type="entry name" value="RING/U-box"/>
    <property type="match status" value="1"/>
</dbReference>
<dbReference type="FunFam" id="3.30.40.10:FF:000187">
    <property type="entry name" value="E3 ubiquitin-protein ligase ATL6"/>
    <property type="match status" value="1"/>
</dbReference>
<evidence type="ECO:0000256" key="4">
    <source>
        <dbReference type="ARBA" id="ARBA00012483"/>
    </source>
</evidence>
<proteinExistence type="inferred from homology"/>
<dbReference type="InterPro" id="IPR053238">
    <property type="entry name" value="RING-H2_zinc_finger"/>
</dbReference>
<name>A0AAD9UBS3_9ROSI</name>
<keyword evidence="9" id="KW-0833">Ubl conjugation pathway</keyword>
<keyword evidence="7" id="KW-0479">Metal-binding</keyword>
<evidence type="ECO:0000256" key="14">
    <source>
        <dbReference type="SAM" id="Phobius"/>
    </source>
</evidence>
<dbReference type="EC" id="2.3.2.27" evidence="4"/>
<evidence type="ECO:0000313" key="16">
    <source>
        <dbReference type="EMBL" id="KAK2651252.1"/>
    </source>
</evidence>
<evidence type="ECO:0000259" key="15">
    <source>
        <dbReference type="Pfam" id="PF13639"/>
    </source>
</evidence>
<dbReference type="GO" id="GO:0016020">
    <property type="term" value="C:membrane"/>
    <property type="evidence" value="ECO:0007669"/>
    <property type="project" value="UniProtKB-SubCell"/>
</dbReference>
<evidence type="ECO:0000256" key="7">
    <source>
        <dbReference type="ARBA" id="ARBA00022723"/>
    </source>
</evidence>
<feature type="domain" description="RING-type" evidence="15">
    <location>
        <begin position="105"/>
        <end position="145"/>
    </location>
</feature>
<comment type="caution">
    <text evidence="16">The sequence shown here is derived from an EMBL/GenBank/DDBJ whole genome shotgun (WGS) entry which is preliminary data.</text>
</comment>
<dbReference type="AlphaFoldDB" id="A0AAD9UBS3"/>
<dbReference type="GO" id="GO:0008270">
    <property type="term" value="F:zinc ion binding"/>
    <property type="evidence" value="ECO:0007669"/>
    <property type="project" value="UniProtKB-KW"/>
</dbReference>
<comment type="catalytic activity">
    <reaction evidence="1">
        <text>S-ubiquitinyl-[E2 ubiquitin-conjugating enzyme]-L-cysteine + [acceptor protein]-L-lysine = [E2 ubiquitin-conjugating enzyme]-L-cysteine + N(6)-ubiquitinyl-[acceptor protein]-L-lysine.</text>
        <dbReference type="EC" id="2.3.2.27"/>
    </reaction>
</comment>
<feature type="transmembrane region" description="Helical" evidence="14">
    <location>
        <begin position="31"/>
        <end position="52"/>
    </location>
</feature>